<dbReference type="RefSeq" id="XP_007756420.1">
    <property type="nucleotide sequence ID" value="XM_007758230.1"/>
</dbReference>
<sequence>MADEELVVVDDAGEELVLVGAGLGVEVVAEDTDGAVVMAVLDTATVEEAKALEEVVLGSGRETLVLAAITTALVVLEEVAAELEKAGELVLVGTVATEVEDRVDAGGFGADDKVLMLDVAIDEPKADERVEANTTTLEALVETTAGDVPELEAILEMLDEEGVAEL</sequence>
<dbReference type="HOGENOM" id="CLU_1602525_0_0_1"/>
<gene>
    <name evidence="1" type="ORF">A1O7_04217</name>
</gene>
<evidence type="ECO:0000313" key="1">
    <source>
        <dbReference type="EMBL" id="EXJ60067.1"/>
    </source>
</evidence>
<keyword evidence="2" id="KW-1185">Reference proteome</keyword>
<name>W9VW53_9EURO</name>
<accession>W9VW53</accession>
<protein>
    <submittedName>
        <fullName evidence="1">Uncharacterized protein</fullName>
    </submittedName>
</protein>
<dbReference type="GeneID" id="19178805"/>
<dbReference type="AlphaFoldDB" id="W9VW53"/>
<dbReference type="EMBL" id="AMGW01000003">
    <property type="protein sequence ID" value="EXJ60067.1"/>
    <property type="molecule type" value="Genomic_DNA"/>
</dbReference>
<organism evidence="1 2">
    <name type="scientific">Cladophialophora yegresii CBS 114405</name>
    <dbReference type="NCBI Taxonomy" id="1182544"/>
    <lineage>
        <taxon>Eukaryota</taxon>
        <taxon>Fungi</taxon>
        <taxon>Dikarya</taxon>
        <taxon>Ascomycota</taxon>
        <taxon>Pezizomycotina</taxon>
        <taxon>Eurotiomycetes</taxon>
        <taxon>Chaetothyriomycetidae</taxon>
        <taxon>Chaetothyriales</taxon>
        <taxon>Herpotrichiellaceae</taxon>
        <taxon>Cladophialophora</taxon>
    </lineage>
</organism>
<evidence type="ECO:0000313" key="2">
    <source>
        <dbReference type="Proteomes" id="UP000019473"/>
    </source>
</evidence>
<reference evidence="1 2" key="1">
    <citation type="submission" date="2013-03" db="EMBL/GenBank/DDBJ databases">
        <title>The Genome Sequence of Cladophialophora yegresii CBS 114405.</title>
        <authorList>
            <consortium name="The Broad Institute Genomics Platform"/>
            <person name="Cuomo C."/>
            <person name="de Hoog S."/>
            <person name="Gorbushina A."/>
            <person name="Walker B."/>
            <person name="Young S.K."/>
            <person name="Zeng Q."/>
            <person name="Gargeya S."/>
            <person name="Fitzgerald M."/>
            <person name="Haas B."/>
            <person name="Abouelleil A."/>
            <person name="Allen A.W."/>
            <person name="Alvarado L."/>
            <person name="Arachchi H.M."/>
            <person name="Berlin A.M."/>
            <person name="Chapman S.B."/>
            <person name="Gainer-Dewar J."/>
            <person name="Goldberg J."/>
            <person name="Griggs A."/>
            <person name="Gujja S."/>
            <person name="Hansen M."/>
            <person name="Howarth C."/>
            <person name="Imamovic A."/>
            <person name="Ireland A."/>
            <person name="Larimer J."/>
            <person name="McCowan C."/>
            <person name="Murphy C."/>
            <person name="Pearson M."/>
            <person name="Poon T.W."/>
            <person name="Priest M."/>
            <person name="Roberts A."/>
            <person name="Saif S."/>
            <person name="Shea T."/>
            <person name="Sisk P."/>
            <person name="Sykes S."/>
            <person name="Wortman J."/>
            <person name="Nusbaum C."/>
            <person name="Birren B."/>
        </authorList>
    </citation>
    <scope>NUCLEOTIDE SEQUENCE [LARGE SCALE GENOMIC DNA]</scope>
    <source>
        <strain evidence="1 2">CBS 114405</strain>
    </source>
</reference>
<dbReference type="Proteomes" id="UP000019473">
    <property type="component" value="Unassembled WGS sequence"/>
</dbReference>
<proteinExistence type="predicted"/>
<comment type="caution">
    <text evidence="1">The sequence shown here is derived from an EMBL/GenBank/DDBJ whole genome shotgun (WGS) entry which is preliminary data.</text>
</comment>
<dbReference type="VEuPathDB" id="FungiDB:A1O7_04217"/>